<dbReference type="Proteomes" id="UP000254893">
    <property type="component" value="Unassembled WGS sequence"/>
</dbReference>
<gene>
    <name evidence="1" type="ORF">NCTC11388_01487</name>
</gene>
<evidence type="ECO:0000313" key="2">
    <source>
        <dbReference type="Proteomes" id="UP000254893"/>
    </source>
</evidence>
<dbReference type="AlphaFoldDB" id="A0A380BPB5"/>
<reference evidence="1 2" key="1">
    <citation type="submission" date="2018-06" db="EMBL/GenBank/DDBJ databases">
        <authorList>
            <consortium name="Pathogen Informatics"/>
            <person name="Doyle S."/>
        </authorList>
    </citation>
    <scope>NUCLEOTIDE SEQUENCE [LARGE SCALE GENOMIC DNA]</scope>
    <source>
        <strain evidence="1 2">NCTC11388</strain>
    </source>
</reference>
<accession>A0A380BPB5</accession>
<evidence type="ECO:0000313" key="1">
    <source>
        <dbReference type="EMBL" id="SUJ04696.1"/>
    </source>
</evidence>
<dbReference type="EMBL" id="UGYW01000002">
    <property type="protein sequence ID" value="SUJ04696.1"/>
    <property type="molecule type" value="Genomic_DNA"/>
</dbReference>
<name>A0A380BPB5_SPHSI</name>
<sequence>MFLVQKKDTYTYTSDTVSNSTYFRLYLLGEHGDQKGIYISKEDFRRIKENTPIQLTYYEKVNIAVTGWYENEKLDFFSIFCSKKMEAYQNVAILLSATLKKTRSRDSLMNEYSLVLGHIE</sequence>
<proteinExistence type="predicted"/>
<organism evidence="1 2">
    <name type="scientific">Sphingobacterium spiritivorum</name>
    <name type="common">Flavobacterium spiritivorum</name>
    <dbReference type="NCBI Taxonomy" id="258"/>
    <lineage>
        <taxon>Bacteria</taxon>
        <taxon>Pseudomonadati</taxon>
        <taxon>Bacteroidota</taxon>
        <taxon>Sphingobacteriia</taxon>
        <taxon>Sphingobacteriales</taxon>
        <taxon>Sphingobacteriaceae</taxon>
        <taxon>Sphingobacterium</taxon>
    </lineage>
</organism>
<protein>
    <submittedName>
        <fullName evidence="1">Uncharacterized protein</fullName>
    </submittedName>
</protein>